<comment type="subcellular location">
    <subcellularLocation>
        <location evidence="1">Cytoplasm</location>
        <location evidence="1">Cytosol</location>
    </subcellularLocation>
</comment>
<dbReference type="PANTHER" id="PTHR46555:SF1">
    <property type="entry name" value="UBIQUITIN-LIKE PROTEIN 4A"/>
    <property type="match status" value="1"/>
</dbReference>
<dbReference type="OrthoDB" id="419317at2759"/>
<dbReference type="GO" id="GO:0009893">
    <property type="term" value="P:positive regulation of metabolic process"/>
    <property type="evidence" value="ECO:0007669"/>
    <property type="project" value="UniProtKB-ARBA"/>
</dbReference>
<keyword evidence="6" id="KW-0479">Metal-binding</keyword>
<comment type="pathway">
    <text evidence="2">Protein modification; protein ubiquitination.</text>
</comment>
<keyword evidence="7" id="KW-0677">Repeat</keyword>
<dbReference type="InterPro" id="IPR000626">
    <property type="entry name" value="Ubiquitin-like_dom"/>
</dbReference>
<keyword evidence="10" id="KW-0862">Zinc</keyword>
<evidence type="ECO:0000313" key="12">
    <source>
        <dbReference type="Proteomes" id="UP001152795"/>
    </source>
</evidence>
<dbReference type="Pfam" id="PF00240">
    <property type="entry name" value="ubiquitin"/>
    <property type="match status" value="1"/>
</dbReference>
<dbReference type="InterPro" id="IPR047154">
    <property type="entry name" value="UBL4A-like"/>
</dbReference>
<protein>
    <submittedName>
        <fullName evidence="11">Probable E3 ubiquitin- ligase ARI3</fullName>
    </submittedName>
</protein>
<evidence type="ECO:0000313" key="11">
    <source>
        <dbReference type="EMBL" id="CAB4031018.1"/>
    </source>
</evidence>
<keyword evidence="8" id="KW-0863">Zinc-finger</keyword>
<evidence type="ECO:0000256" key="4">
    <source>
        <dbReference type="ARBA" id="ARBA00022553"/>
    </source>
</evidence>
<dbReference type="GO" id="GO:0008270">
    <property type="term" value="F:zinc ion binding"/>
    <property type="evidence" value="ECO:0007669"/>
    <property type="project" value="UniProtKB-KW"/>
</dbReference>
<dbReference type="PROSITE" id="PS51873">
    <property type="entry name" value="TRIAD"/>
    <property type="match status" value="1"/>
</dbReference>
<dbReference type="GO" id="GO:0006620">
    <property type="term" value="P:post-translational protein targeting to endoplasmic reticulum membrane"/>
    <property type="evidence" value="ECO:0007669"/>
    <property type="project" value="InterPro"/>
</dbReference>
<comment type="caution">
    <text evidence="11">The sequence shown here is derived from an EMBL/GenBank/DDBJ whole genome shotgun (WGS) entry which is preliminary data.</text>
</comment>
<dbReference type="GO" id="GO:0071818">
    <property type="term" value="C:BAT3 complex"/>
    <property type="evidence" value="ECO:0007669"/>
    <property type="project" value="TreeGrafter"/>
</dbReference>
<dbReference type="CDD" id="cd20336">
    <property type="entry name" value="Rcat_RBR"/>
    <property type="match status" value="1"/>
</dbReference>
<keyword evidence="11" id="KW-0436">Ligase</keyword>
<dbReference type="PROSITE" id="PS50053">
    <property type="entry name" value="UBIQUITIN_2"/>
    <property type="match status" value="1"/>
</dbReference>
<dbReference type="InterPro" id="IPR044066">
    <property type="entry name" value="TRIAD_supradom"/>
</dbReference>
<dbReference type="InterPro" id="IPR029071">
    <property type="entry name" value="Ubiquitin-like_domsf"/>
</dbReference>
<dbReference type="PANTHER" id="PTHR46555">
    <property type="entry name" value="UBIQUITIN-LIKE PROTEIN 4A"/>
    <property type="match status" value="1"/>
</dbReference>
<evidence type="ECO:0000256" key="1">
    <source>
        <dbReference type="ARBA" id="ARBA00004514"/>
    </source>
</evidence>
<dbReference type="SUPFAM" id="SSF57850">
    <property type="entry name" value="RING/U-box"/>
    <property type="match status" value="2"/>
</dbReference>
<keyword evidence="4" id="KW-0597">Phosphoprotein</keyword>
<organism evidence="11 12">
    <name type="scientific">Paramuricea clavata</name>
    <name type="common">Red gorgonian</name>
    <name type="synonym">Violescent sea-whip</name>
    <dbReference type="NCBI Taxonomy" id="317549"/>
    <lineage>
        <taxon>Eukaryota</taxon>
        <taxon>Metazoa</taxon>
        <taxon>Cnidaria</taxon>
        <taxon>Anthozoa</taxon>
        <taxon>Octocorallia</taxon>
        <taxon>Malacalcyonacea</taxon>
        <taxon>Plexauridae</taxon>
        <taxon>Paramuricea</taxon>
    </lineage>
</organism>
<evidence type="ECO:0000256" key="6">
    <source>
        <dbReference type="ARBA" id="ARBA00022723"/>
    </source>
</evidence>
<keyword evidence="12" id="KW-1185">Reference proteome</keyword>
<name>A0A7D9JKH3_PARCT</name>
<evidence type="ECO:0000256" key="8">
    <source>
        <dbReference type="ARBA" id="ARBA00022771"/>
    </source>
</evidence>
<dbReference type="GO" id="GO:0071816">
    <property type="term" value="P:tail-anchored membrane protein insertion into ER membrane"/>
    <property type="evidence" value="ECO:0007669"/>
    <property type="project" value="TreeGrafter"/>
</dbReference>
<evidence type="ECO:0000256" key="10">
    <source>
        <dbReference type="ARBA" id="ARBA00022833"/>
    </source>
</evidence>
<keyword evidence="5" id="KW-0808">Transferase</keyword>
<keyword evidence="3" id="KW-0963">Cytoplasm</keyword>
<evidence type="ECO:0000256" key="5">
    <source>
        <dbReference type="ARBA" id="ARBA00022679"/>
    </source>
</evidence>
<dbReference type="Proteomes" id="UP001152795">
    <property type="component" value="Unassembled WGS sequence"/>
</dbReference>
<dbReference type="PRINTS" id="PR00348">
    <property type="entry name" value="UBIQUITIN"/>
</dbReference>
<sequence length="339" mass="38688">MPDADEIQLFINGLQGKHTVYRIHKDAMTDDLFRKVSEHSGIPVGELRLIYSGKQLEEGKHLSHYNVENLSTLYLVLRLNGGMDENVKQLDSDVELTCEPDMITWDDDPENLRAKMPCGHAISPESLTAYCRSLLSGGKFRFNCPYLGPDNNNYCGKEWDYVDVRRFAVLTEDEKREFEKKLSENYLRKAIGIQECPKCKSFCERKRKKDRCVRCPFCTLQEKKGFDFCWFCLHEWQGAVSNNKCGNADCTGHDPRLKILQECPKKEIVGVAGCPSRRACIKCGLLIEHIKACKHMKCRCDQEFCFICLKPKQNGNYPCGSFNTKCEVAAVQTQIPGAD</sequence>
<reference evidence="11" key="1">
    <citation type="submission" date="2020-04" db="EMBL/GenBank/DDBJ databases">
        <authorList>
            <person name="Alioto T."/>
            <person name="Alioto T."/>
            <person name="Gomez Garrido J."/>
        </authorList>
    </citation>
    <scope>NUCLEOTIDE SEQUENCE</scope>
    <source>
        <strain evidence="11">A484AB</strain>
    </source>
</reference>
<evidence type="ECO:0000256" key="9">
    <source>
        <dbReference type="ARBA" id="ARBA00022786"/>
    </source>
</evidence>
<evidence type="ECO:0000256" key="7">
    <source>
        <dbReference type="ARBA" id="ARBA00022737"/>
    </source>
</evidence>
<evidence type="ECO:0000256" key="3">
    <source>
        <dbReference type="ARBA" id="ARBA00022490"/>
    </source>
</evidence>
<dbReference type="GO" id="GO:0016740">
    <property type="term" value="F:transferase activity"/>
    <property type="evidence" value="ECO:0007669"/>
    <property type="project" value="UniProtKB-KW"/>
</dbReference>
<dbReference type="GO" id="GO:0016874">
    <property type="term" value="F:ligase activity"/>
    <property type="evidence" value="ECO:0007669"/>
    <property type="project" value="UniProtKB-KW"/>
</dbReference>
<dbReference type="EMBL" id="CACRXK020017297">
    <property type="protein sequence ID" value="CAB4031018.1"/>
    <property type="molecule type" value="Genomic_DNA"/>
</dbReference>
<dbReference type="SMART" id="SM00213">
    <property type="entry name" value="UBQ"/>
    <property type="match status" value="1"/>
</dbReference>
<proteinExistence type="predicted"/>
<gene>
    <name evidence="11" type="ORF">PACLA_8A036529</name>
</gene>
<dbReference type="Gene3D" id="3.10.20.90">
    <property type="entry name" value="Phosphatidylinositol 3-kinase Catalytic Subunit, Chain A, domain 1"/>
    <property type="match status" value="1"/>
</dbReference>
<dbReference type="GO" id="GO:0051087">
    <property type="term" value="F:protein-folding chaperone binding"/>
    <property type="evidence" value="ECO:0007669"/>
    <property type="project" value="TreeGrafter"/>
</dbReference>
<dbReference type="Gene3D" id="1.20.120.1750">
    <property type="match status" value="1"/>
</dbReference>
<keyword evidence="9" id="KW-0833">Ubl conjugation pathway</keyword>
<dbReference type="InterPro" id="IPR019956">
    <property type="entry name" value="Ubiquitin_dom"/>
</dbReference>
<accession>A0A7D9JKH3</accession>
<evidence type="ECO:0000256" key="2">
    <source>
        <dbReference type="ARBA" id="ARBA00004906"/>
    </source>
</evidence>
<dbReference type="SUPFAM" id="SSF54236">
    <property type="entry name" value="Ubiquitin-like"/>
    <property type="match status" value="1"/>
</dbReference>
<dbReference type="AlphaFoldDB" id="A0A7D9JKH3"/>